<feature type="domain" description="EF-hand" evidence="5">
    <location>
        <begin position="48"/>
        <end position="83"/>
    </location>
</feature>
<dbReference type="PROSITE" id="PS00018">
    <property type="entry name" value="EF_HAND_1"/>
    <property type="match status" value="2"/>
</dbReference>
<dbReference type="InterPro" id="IPR018247">
    <property type="entry name" value="EF_Hand_1_Ca_BS"/>
</dbReference>
<comment type="caution">
    <text evidence="6">The sequence shown here is derived from an EMBL/GenBank/DDBJ whole genome shotgun (WGS) entry which is preliminary data.</text>
</comment>
<evidence type="ECO:0000256" key="2">
    <source>
        <dbReference type="ARBA" id="ARBA00022737"/>
    </source>
</evidence>
<dbReference type="GO" id="GO:0005509">
    <property type="term" value="F:calcium ion binding"/>
    <property type="evidence" value="ECO:0007669"/>
    <property type="project" value="InterPro"/>
</dbReference>
<proteinExistence type="predicted"/>
<feature type="domain" description="EF-hand" evidence="5">
    <location>
        <begin position="84"/>
        <end position="119"/>
    </location>
</feature>
<name>A0AAE1MH60_9FABA</name>
<evidence type="ECO:0000313" key="7">
    <source>
        <dbReference type="Proteomes" id="UP001293593"/>
    </source>
</evidence>
<accession>A0AAE1MH60</accession>
<dbReference type="SUPFAM" id="SSF47473">
    <property type="entry name" value="EF-hand"/>
    <property type="match status" value="1"/>
</dbReference>
<reference evidence="6" key="1">
    <citation type="submission" date="2023-10" db="EMBL/GenBank/DDBJ databases">
        <title>Chromosome-level genome of the transformable northern wattle, Acacia crassicarpa.</title>
        <authorList>
            <person name="Massaro I."/>
            <person name="Sinha N.R."/>
            <person name="Poethig S."/>
            <person name="Leichty A.R."/>
        </authorList>
    </citation>
    <scope>NUCLEOTIDE SEQUENCE</scope>
    <source>
        <strain evidence="6">Acra3RX</strain>
        <tissue evidence="6">Leaf</tissue>
    </source>
</reference>
<evidence type="ECO:0000256" key="4">
    <source>
        <dbReference type="SAM" id="MobiDB-lite"/>
    </source>
</evidence>
<evidence type="ECO:0000256" key="3">
    <source>
        <dbReference type="ARBA" id="ARBA00022837"/>
    </source>
</evidence>
<feature type="region of interest" description="Disordered" evidence="4">
    <location>
        <begin position="17"/>
        <end position="50"/>
    </location>
</feature>
<sequence length="184" mass="20682">MASTTKWFSNTGLRLSLGCSKSKSRSRSSNSSNSAMLSPPSETPNPVSREDELREVFRRFDGNGDGKISAQELRSYFGSIGENLTIEEAEGVIRDLDSDGDSLLNMEDFMKLMKKDKDDEDLKKAFEMYEWEKGSGCITPKGLQRMLHRLGDDKSYDECVAMIGAFDVDRNGVLDFNEFLQMMA</sequence>
<feature type="domain" description="EF-hand" evidence="5">
    <location>
        <begin position="154"/>
        <end position="184"/>
    </location>
</feature>
<evidence type="ECO:0000313" key="6">
    <source>
        <dbReference type="EMBL" id="KAK4260021.1"/>
    </source>
</evidence>
<dbReference type="Gene3D" id="1.10.238.10">
    <property type="entry name" value="EF-hand"/>
    <property type="match status" value="2"/>
</dbReference>
<protein>
    <recommendedName>
        <fullName evidence="5">EF-hand domain-containing protein</fullName>
    </recommendedName>
</protein>
<organism evidence="6 7">
    <name type="scientific">Acacia crassicarpa</name>
    <name type="common">northern wattle</name>
    <dbReference type="NCBI Taxonomy" id="499986"/>
    <lineage>
        <taxon>Eukaryota</taxon>
        <taxon>Viridiplantae</taxon>
        <taxon>Streptophyta</taxon>
        <taxon>Embryophyta</taxon>
        <taxon>Tracheophyta</taxon>
        <taxon>Spermatophyta</taxon>
        <taxon>Magnoliopsida</taxon>
        <taxon>eudicotyledons</taxon>
        <taxon>Gunneridae</taxon>
        <taxon>Pentapetalae</taxon>
        <taxon>rosids</taxon>
        <taxon>fabids</taxon>
        <taxon>Fabales</taxon>
        <taxon>Fabaceae</taxon>
        <taxon>Caesalpinioideae</taxon>
        <taxon>mimosoid clade</taxon>
        <taxon>Acacieae</taxon>
        <taxon>Acacia</taxon>
    </lineage>
</organism>
<keyword evidence="1" id="KW-0479">Metal-binding</keyword>
<gene>
    <name evidence="6" type="ORF">QN277_003197</name>
</gene>
<dbReference type="InterPro" id="IPR002048">
    <property type="entry name" value="EF_hand_dom"/>
</dbReference>
<dbReference type="AlphaFoldDB" id="A0AAE1MH60"/>
<dbReference type="InterPro" id="IPR039647">
    <property type="entry name" value="EF_hand_pair_protein_CML-like"/>
</dbReference>
<dbReference type="Proteomes" id="UP001293593">
    <property type="component" value="Unassembled WGS sequence"/>
</dbReference>
<keyword evidence="7" id="KW-1185">Reference proteome</keyword>
<keyword evidence="2" id="KW-0677">Repeat</keyword>
<dbReference type="CDD" id="cd00051">
    <property type="entry name" value="EFh"/>
    <property type="match status" value="2"/>
</dbReference>
<dbReference type="PANTHER" id="PTHR10891">
    <property type="entry name" value="EF-HAND CALCIUM-BINDING DOMAIN CONTAINING PROTEIN"/>
    <property type="match status" value="1"/>
</dbReference>
<evidence type="ECO:0000259" key="5">
    <source>
        <dbReference type="PROSITE" id="PS50222"/>
    </source>
</evidence>
<dbReference type="InterPro" id="IPR011992">
    <property type="entry name" value="EF-hand-dom_pair"/>
</dbReference>
<dbReference type="EMBL" id="JAWXYG010000010">
    <property type="protein sequence ID" value="KAK4260021.1"/>
    <property type="molecule type" value="Genomic_DNA"/>
</dbReference>
<dbReference type="Pfam" id="PF13499">
    <property type="entry name" value="EF-hand_7"/>
    <property type="match status" value="2"/>
</dbReference>
<dbReference type="PROSITE" id="PS50222">
    <property type="entry name" value="EF_HAND_2"/>
    <property type="match status" value="3"/>
</dbReference>
<dbReference type="FunFam" id="1.10.238.10:FF:000003">
    <property type="entry name" value="Calmodulin A"/>
    <property type="match status" value="1"/>
</dbReference>
<evidence type="ECO:0000256" key="1">
    <source>
        <dbReference type="ARBA" id="ARBA00022723"/>
    </source>
</evidence>
<dbReference type="SMART" id="SM00054">
    <property type="entry name" value="EFh"/>
    <property type="match status" value="3"/>
</dbReference>
<keyword evidence="3" id="KW-0106">Calcium</keyword>